<evidence type="ECO:0000256" key="1">
    <source>
        <dbReference type="ARBA" id="ARBA00022441"/>
    </source>
</evidence>
<dbReference type="Pfam" id="PF07734">
    <property type="entry name" value="FBA_1"/>
    <property type="match status" value="1"/>
</dbReference>
<dbReference type="InterPro" id="IPR050796">
    <property type="entry name" value="SCF_F-box_component"/>
</dbReference>
<keyword evidence="1" id="KW-0880">Kelch repeat</keyword>
<reference evidence="4 5" key="1">
    <citation type="submission" date="2024-11" db="EMBL/GenBank/DDBJ databases">
        <title>A near-complete genome assembly of Cinchona calisaya.</title>
        <authorList>
            <person name="Lian D.C."/>
            <person name="Zhao X.W."/>
            <person name="Wei L."/>
        </authorList>
    </citation>
    <scope>NUCLEOTIDE SEQUENCE [LARGE SCALE GENOMIC DNA]</scope>
    <source>
        <tissue evidence="4">Nenye</tissue>
    </source>
</reference>
<dbReference type="PANTHER" id="PTHR31672">
    <property type="entry name" value="BNACNNG10540D PROTEIN"/>
    <property type="match status" value="1"/>
</dbReference>
<proteinExistence type="predicted"/>
<dbReference type="InterPro" id="IPR017451">
    <property type="entry name" value="F-box-assoc_interact_dom"/>
</dbReference>
<keyword evidence="2" id="KW-0677">Repeat</keyword>
<sequence length="380" mass="44164">MEINTTNLPADVLREILGRLPVKSLVRFRCVCKSWDALIRSPEFINLHLNKSEEEKYNIILIMRLIKNANKNVLSFHSNNETLDTIAPDLEVPIFPDFGAVLLGPSNGIVCIVDGDNICLCNPAMREFRRLPDCPFEYPQDFYRDREDLGFGYDPISNDYKVIRLVMLSHVDDYTYQVRAEIYSLNTNTWRELVNTPQQNLYNDSISISFRESLHWPLVDRILTFHLNSEEFTTIEYPDQRVEYPDQGGIPRLGVRCLAVLEESLALITCICDDSDSNSNYLRFVDDNKYKSIDIWFMKEYGVQESWTKVFSMRSLADIPLSLPLSFRKDEEELFIQSIDGQFISYVLRHCQQLRKFNVYQHYPGGVVVSYTESLVSVQK</sequence>
<evidence type="ECO:0000313" key="4">
    <source>
        <dbReference type="EMBL" id="KAL3508927.1"/>
    </source>
</evidence>
<evidence type="ECO:0000313" key="5">
    <source>
        <dbReference type="Proteomes" id="UP001630127"/>
    </source>
</evidence>
<evidence type="ECO:0000256" key="2">
    <source>
        <dbReference type="ARBA" id="ARBA00022737"/>
    </source>
</evidence>
<dbReference type="FunFam" id="1.20.1280.50:FF:000008">
    <property type="entry name" value="F-box only protein 6"/>
    <property type="match status" value="1"/>
</dbReference>
<keyword evidence="5" id="KW-1185">Reference proteome</keyword>
<dbReference type="Proteomes" id="UP001630127">
    <property type="component" value="Unassembled WGS sequence"/>
</dbReference>
<dbReference type="InterPro" id="IPR001810">
    <property type="entry name" value="F-box_dom"/>
</dbReference>
<comment type="caution">
    <text evidence="4">The sequence shown here is derived from an EMBL/GenBank/DDBJ whole genome shotgun (WGS) entry which is preliminary data.</text>
</comment>
<dbReference type="PANTHER" id="PTHR31672:SF13">
    <property type="entry name" value="F-BOX PROTEIN CPR30-LIKE"/>
    <property type="match status" value="1"/>
</dbReference>
<feature type="domain" description="F-box" evidence="3">
    <location>
        <begin position="2"/>
        <end position="47"/>
    </location>
</feature>
<dbReference type="EMBL" id="JBJUIK010000012">
    <property type="protein sequence ID" value="KAL3508927.1"/>
    <property type="molecule type" value="Genomic_DNA"/>
</dbReference>
<dbReference type="InterPro" id="IPR006527">
    <property type="entry name" value="F-box-assoc_dom_typ1"/>
</dbReference>
<dbReference type="Pfam" id="PF00646">
    <property type="entry name" value="F-box"/>
    <property type="match status" value="1"/>
</dbReference>
<accession>A0ABD2YRS7</accession>
<gene>
    <name evidence="4" type="ORF">ACH5RR_028328</name>
</gene>
<dbReference type="InterPro" id="IPR036047">
    <property type="entry name" value="F-box-like_dom_sf"/>
</dbReference>
<dbReference type="AlphaFoldDB" id="A0ABD2YRS7"/>
<name>A0ABD2YRS7_9GENT</name>
<organism evidence="4 5">
    <name type="scientific">Cinchona calisaya</name>
    <dbReference type="NCBI Taxonomy" id="153742"/>
    <lineage>
        <taxon>Eukaryota</taxon>
        <taxon>Viridiplantae</taxon>
        <taxon>Streptophyta</taxon>
        <taxon>Embryophyta</taxon>
        <taxon>Tracheophyta</taxon>
        <taxon>Spermatophyta</taxon>
        <taxon>Magnoliopsida</taxon>
        <taxon>eudicotyledons</taxon>
        <taxon>Gunneridae</taxon>
        <taxon>Pentapetalae</taxon>
        <taxon>asterids</taxon>
        <taxon>lamiids</taxon>
        <taxon>Gentianales</taxon>
        <taxon>Rubiaceae</taxon>
        <taxon>Cinchonoideae</taxon>
        <taxon>Cinchoneae</taxon>
        <taxon>Cinchona</taxon>
    </lineage>
</organism>
<dbReference type="SUPFAM" id="SSF81383">
    <property type="entry name" value="F-box domain"/>
    <property type="match status" value="1"/>
</dbReference>
<evidence type="ECO:0000259" key="3">
    <source>
        <dbReference type="PROSITE" id="PS50181"/>
    </source>
</evidence>
<dbReference type="CDD" id="cd22157">
    <property type="entry name" value="F-box_AtFBW1-like"/>
    <property type="match status" value="1"/>
</dbReference>
<protein>
    <recommendedName>
        <fullName evidence="3">F-box domain-containing protein</fullName>
    </recommendedName>
</protein>
<dbReference type="Gene3D" id="1.20.1280.50">
    <property type="match status" value="1"/>
</dbReference>
<dbReference type="PROSITE" id="PS50181">
    <property type="entry name" value="FBOX"/>
    <property type="match status" value="1"/>
</dbReference>
<dbReference type="NCBIfam" id="TIGR01640">
    <property type="entry name" value="F_box_assoc_1"/>
    <property type="match status" value="1"/>
</dbReference>
<dbReference type="SMART" id="SM00256">
    <property type="entry name" value="FBOX"/>
    <property type="match status" value="1"/>
</dbReference>